<dbReference type="PANTHER" id="PTHR47234:SF2">
    <property type="entry name" value="TONB-DEPENDENT RECEPTOR"/>
    <property type="match status" value="1"/>
</dbReference>
<accession>A0A974P6A5</accession>
<keyword evidence="2" id="KW-0472">Membrane</keyword>
<sequence>MISKLDSFERQTRPNATFVDYAGTIGADLSGGALPEWKSVLSATWVVGPVRTTLRWRHIAAMTDARSVPTFSPTAVNTPDYDVYDLSGSWKIDDRVTLRAGINNLEDKDPPHFTSYPNSNTDPSSFDILGRRFFVGVNAKF</sequence>
<dbReference type="SUPFAM" id="SSF56935">
    <property type="entry name" value="Porins"/>
    <property type="match status" value="1"/>
</dbReference>
<evidence type="ECO:0000256" key="3">
    <source>
        <dbReference type="ARBA" id="ARBA00023237"/>
    </source>
</evidence>
<name>A0A974P6A5_9CAUL</name>
<reference evidence="5" key="1">
    <citation type="submission" date="2021-01" db="EMBL/GenBank/DDBJ databases">
        <title>Genome sequence of Phenylobacterium sp. 20VBR1 isolated from a valley glaceir, Ny-Alesund, Svalbard.</title>
        <authorList>
            <person name="Thomas F.A."/>
            <person name="Krishnan K.P."/>
            <person name="Sinha R.K."/>
        </authorList>
    </citation>
    <scope>NUCLEOTIDE SEQUENCE</scope>
    <source>
        <strain evidence="5">20VBR1</strain>
    </source>
</reference>
<dbReference type="AlphaFoldDB" id="A0A974P6A5"/>
<keyword evidence="5" id="KW-0675">Receptor</keyword>
<gene>
    <name evidence="5" type="ORF">JKL49_08695</name>
</gene>
<evidence type="ECO:0000256" key="2">
    <source>
        <dbReference type="ARBA" id="ARBA00023136"/>
    </source>
</evidence>
<dbReference type="GO" id="GO:0009279">
    <property type="term" value="C:cell outer membrane"/>
    <property type="evidence" value="ECO:0007669"/>
    <property type="project" value="UniProtKB-SubCell"/>
</dbReference>
<feature type="domain" description="TonB-dependent receptor-like beta-barrel" evidence="4">
    <location>
        <begin position="21"/>
        <end position="105"/>
    </location>
</feature>
<dbReference type="InterPro" id="IPR036942">
    <property type="entry name" value="Beta-barrel_TonB_sf"/>
</dbReference>
<dbReference type="PANTHER" id="PTHR47234">
    <property type="match status" value="1"/>
</dbReference>
<evidence type="ECO:0000256" key="1">
    <source>
        <dbReference type="ARBA" id="ARBA00004442"/>
    </source>
</evidence>
<dbReference type="Gene3D" id="2.40.170.20">
    <property type="entry name" value="TonB-dependent receptor, beta-barrel domain"/>
    <property type="match status" value="1"/>
</dbReference>
<organism evidence="5">
    <name type="scientific">Phenylobacterium glaciei</name>
    <dbReference type="NCBI Taxonomy" id="2803784"/>
    <lineage>
        <taxon>Bacteria</taxon>
        <taxon>Pseudomonadati</taxon>
        <taxon>Pseudomonadota</taxon>
        <taxon>Alphaproteobacteria</taxon>
        <taxon>Caulobacterales</taxon>
        <taxon>Caulobacteraceae</taxon>
        <taxon>Phenylobacterium</taxon>
    </lineage>
</organism>
<dbReference type="EMBL" id="CP068570">
    <property type="protein sequence ID" value="QQZ51180.1"/>
    <property type="molecule type" value="Genomic_DNA"/>
</dbReference>
<keyword evidence="3" id="KW-0998">Cell outer membrane</keyword>
<proteinExistence type="predicted"/>
<dbReference type="Pfam" id="PF00593">
    <property type="entry name" value="TonB_dep_Rec_b-barrel"/>
    <property type="match status" value="1"/>
</dbReference>
<comment type="subcellular location">
    <subcellularLocation>
        <location evidence="1">Cell outer membrane</location>
    </subcellularLocation>
</comment>
<evidence type="ECO:0000313" key="5">
    <source>
        <dbReference type="EMBL" id="QQZ51180.1"/>
    </source>
</evidence>
<evidence type="ECO:0000259" key="4">
    <source>
        <dbReference type="Pfam" id="PF00593"/>
    </source>
</evidence>
<dbReference type="InterPro" id="IPR000531">
    <property type="entry name" value="Beta-barrel_TonB"/>
</dbReference>
<protein>
    <submittedName>
        <fullName evidence="5">TonB-dependent receptor</fullName>
    </submittedName>
</protein>